<keyword evidence="10" id="KW-1185">Reference proteome</keyword>
<evidence type="ECO:0000256" key="2">
    <source>
        <dbReference type="ARBA" id="ARBA00022692"/>
    </source>
</evidence>
<dbReference type="InterPro" id="IPR019388">
    <property type="entry name" value="FIT"/>
</dbReference>
<evidence type="ECO:0000256" key="3">
    <source>
        <dbReference type="ARBA" id="ARBA00022801"/>
    </source>
</evidence>
<keyword evidence="7 8" id="KW-0472">Membrane</keyword>
<evidence type="ECO:0000256" key="6">
    <source>
        <dbReference type="ARBA" id="ARBA00023098"/>
    </source>
</evidence>
<dbReference type="RefSeq" id="XP_004177630.1">
    <property type="nucleotide sequence ID" value="XM_004177582.1"/>
</dbReference>
<dbReference type="HOGENOM" id="CLU_086757_0_0_1"/>
<evidence type="ECO:0000313" key="9">
    <source>
        <dbReference type="EMBL" id="CCH58111.1"/>
    </source>
</evidence>
<dbReference type="eggNOG" id="KOG3750">
    <property type="taxonomic scope" value="Eukaryota"/>
</dbReference>
<feature type="transmembrane region" description="Helical" evidence="8">
    <location>
        <begin position="130"/>
        <end position="150"/>
    </location>
</feature>
<evidence type="ECO:0000256" key="5">
    <source>
        <dbReference type="ARBA" id="ARBA00022989"/>
    </source>
</evidence>
<dbReference type="EMBL" id="HE806316">
    <property type="protein sequence ID" value="CCH58111.1"/>
    <property type="molecule type" value="Genomic_DNA"/>
</dbReference>
<evidence type="ECO:0000313" key="10">
    <source>
        <dbReference type="Proteomes" id="UP000002866"/>
    </source>
</evidence>
<dbReference type="KEGG" id="tbl:TBLA_0A03110"/>
<keyword evidence="3" id="KW-0378">Hydrolase</keyword>
<feature type="transmembrane region" description="Helical" evidence="8">
    <location>
        <begin position="170"/>
        <end position="194"/>
    </location>
</feature>
<name>I2GVF9_HENB6</name>
<feature type="transmembrane region" description="Helical" evidence="8">
    <location>
        <begin position="245"/>
        <end position="263"/>
    </location>
</feature>
<evidence type="ECO:0000256" key="8">
    <source>
        <dbReference type="SAM" id="Phobius"/>
    </source>
</evidence>
<keyword evidence="4" id="KW-0256">Endoplasmic reticulum</keyword>
<dbReference type="GO" id="GO:0005788">
    <property type="term" value="C:endoplasmic reticulum lumen"/>
    <property type="evidence" value="ECO:0007669"/>
    <property type="project" value="EnsemblFungi"/>
</dbReference>
<keyword evidence="6" id="KW-0443">Lipid metabolism</keyword>
<gene>
    <name evidence="9" type="primary">TBLA0A03110</name>
    <name evidence="9" type="ORF">TBLA_0A03110</name>
</gene>
<feature type="transmembrane region" description="Helical" evidence="8">
    <location>
        <begin position="65"/>
        <end position="88"/>
    </location>
</feature>
<dbReference type="GO" id="GO:0010945">
    <property type="term" value="F:coenzyme A diphosphatase activity"/>
    <property type="evidence" value="ECO:0007669"/>
    <property type="project" value="InterPro"/>
</dbReference>
<dbReference type="InParanoid" id="I2GVF9"/>
<dbReference type="STRING" id="1071380.I2GVF9"/>
<feature type="transmembrane region" description="Helical" evidence="8">
    <location>
        <begin position="214"/>
        <end position="239"/>
    </location>
</feature>
<dbReference type="PANTHER" id="PTHR23129">
    <property type="entry name" value="ACYL-COENZYME A DIPHOSPHATASE FITM2"/>
    <property type="match status" value="1"/>
</dbReference>
<accession>I2GVF9</accession>
<keyword evidence="2 8" id="KW-0812">Transmembrane</keyword>
<proteinExistence type="predicted"/>
<reference evidence="9 10" key="1">
    <citation type="journal article" date="2011" name="Proc. Natl. Acad. Sci. U.S.A.">
        <title>Evolutionary erosion of yeast sex chromosomes by mating-type switching accidents.</title>
        <authorList>
            <person name="Gordon J.L."/>
            <person name="Armisen D."/>
            <person name="Proux-Wera E."/>
            <person name="Oheigeartaigh S.S."/>
            <person name="Byrne K.P."/>
            <person name="Wolfe K.H."/>
        </authorList>
    </citation>
    <scope>NUCLEOTIDE SEQUENCE [LARGE SCALE GENOMIC DNA]</scope>
    <source>
        <strain evidence="10">ATCC 34711 / CBS 6284 / DSM 70876 / NBRC 10599 / NRRL Y-10934 / UCD 77-7</strain>
    </source>
</reference>
<sequence>MKQLAPNWIVLVCLYPSIMLFGSLTGSLGGYNKSNGNGHNDIDDLPSEPSDKFWLIRSNSWFNQLFAYNGNTVFLGLFLIIVSLQVYFSREDARLSLPIEIRTISRIKQFQTKHYLRIAKEYICKLILKYFFLYLEFLFIDHLFVLTGGYCTNGSGTRDAMICRSGNGEWVGGFDISGHFCFLVTLSLIIWLELFKLEEFIRSRDLKSNVTNEVIFMVFFIVSILILWIVMLCVTSLYYHTFVEKLLGCIMGYICPIVMYRVLPRNTIFTRYIYK</sequence>
<evidence type="ECO:0000256" key="4">
    <source>
        <dbReference type="ARBA" id="ARBA00022824"/>
    </source>
</evidence>
<evidence type="ECO:0000256" key="7">
    <source>
        <dbReference type="ARBA" id="ARBA00023136"/>
    </source>
</evidence>
<organism evidence="9 10">
    <name type="scientific">Henningerozyma blattae (strain ATCC 34711 / CBS 6284 / DSM 70876 / NBRC 10599 / NRRL Y-10934 / UCD 77-7)</name>
    <name type="common">Yeast</name>
    <name type="synonym">Tetrapisispora blattae</name>
    <dbReference type="NCBI Taxonomy" id="1071380"/>
    <lineage>
        <taxon>Eukaryota</taxon>
        <taxon>Fungi</taxon>
        <taxon>Dikarya</taxon>
        <taxon>Ascomycota</taxon>
        <taxon>Saccharomycotina</taxon>
        <taxon>Saccharomycetes</taxon>
        <taxon>Saccharomycetales</taxon>
        <taxon>Saccharomycetaceae</taxon>
        <taxon>Henningerozyma</taxon>
    </lineage>
</organism>
<feature type="transmembrane region" description="Helical" evidence="8">
    <location>
        <begin position="7"/>
        <end position="31"/>
    </location>
</feature>
<dbReference type="Pfam" id="PF10261">
    <property type="entry name" value="FIT"/>
    <property type="match status" value="1"/>
</dbReference>
<evidence type="ECO:0000256" key="1">
    <source>
        <dbReference type="ARBA" id="ARBA00004477"/>
    </source>
</evidence>
<dbReference type="GO" id="GO:0008654">
    <property type="term" value="P:phospholipid biosynthetic process"/>
    <property type="evidence" value="ECO:0007669"/>
    <property type="project" value="EnsemblFungi"/>
</dbReference>
<dbReference type="GO" id="GO:0005789">
    <property type="term" value="C:endoplasmic reticulum membrane"/>
    <property type="evidence" value="ECO:0007669"/>
    <property type="project" value="UniProtKB-SubCell"/>
</dbReference>
<dbReference type="AlphaFoldDB" id="I2GVF9"/>
<protein>
    <submittedName>
        <fullName evidence="9">Uncharacterized protein</fullName>
    </submittedName>
</protein>
<dbReference type="Proteomes" id="UP000002866">
    <property type="component" value="Chromosome 1"/>
</dbReference>
<keyword evidence="5 8" id="KW-1133">Transmembrane helix</keyword>
<dbReference type="GeneID" id="14492846"/>
<comment type="subcellular location">
    <subcellularLocation>
        <location evidence="1">Endoplasmic reticulum membrane</location>
        <topology evidence="1">Multi-pass membrane protein</topology>
    </subcellularLocation>
</comment>
<dbReference type="PANTHER" id="PTHR23129:SF0">
    <property type="entry name" value="ACYL-COENZYME A DIPHOSPHATASE FITM2"/>
    <property type="match status" value="1"/>
</dbReference>
<dbReference type="OMA" id="LILWCEL"/>
<dbReference type="GO" id="GO:0140042">
    <property type="term" value="P:lipid droplet formation"/>
    <property type="evidence" value="ECO:0007669"/>
    <property type="project" value="EnsemblFungi"/>
</dbReference>
<dbReference type="OrthoDB" id="5579088at2759"/>
<dbReference type="FunCoup" id="I2GVF9">
    <property type="interactions" value="45"/>
</dbReference>